<protein>
    <submittedName>
        <fullName evidence="2">Uncharacterized protein</fullName>
    </submittedName>
</protein>
<feature type="region of interest" description="Disordered" evidence="1">
    <location>
        <begin position="1"/>
        <end position="33"/>
    </location>
</feature>
<evidence type="ECO:0000313" key="2">
    <source>
        <dbReference type="EnsemblPlants" id="AET5Gv20523500.10"/>
    </source>
</evidence>
<dbReference type="Gramene" id="AET5Gv20523500.10">
    <property type="protein sequence ID" value="AET5Gv20523500.10"/>
    <property type="gene ID" value="AET5Gv20523500"/>
</dbReference>
<reference evidence="2" key="3">
    <citation type="journal article" date="2017" name="Nature">
        <title>Genome sequence of the progenitor of the wheat D genome Aegilops tauschii.</title>
        <authorList>
            <person name="Luo M.C."/>
            <person name="Gu Y.Q."/>
            <person name="Puiu D."/>
            <person name="Wang H."/>
            <person name="Twardziok S.O."/>
            <person name="Deal K.R."/>
            <person name="Huo N."/>
            <person name="Zhu T."/>
            <person name="Wang L."/>
            <person name="Wang Y."/>
            <person name="McGuire P.E."/>
            <person name="Liu S."/>
            <person name="Long H."/>
            <person name="Ramasamy R.K."/>
            <person name="Rodriguez J.C."/>
            <person name="Van S.L."/>
            <person name="Yuan L."/>
            <person name="Wang Z."/>
            <person name="Xia Z."/>
            <person name="Xiao L."/>
            <person name="Anderson O.D."/>
            <person name="Ouyang S."/>
            <person name="Liang Y."/>
            <person name="Zimin A.V."/>
            <person name="Pertea G."/>
            <person name="Qi P."/>
            <person name="Bennetzen J.L."/>
            <person name="Dai X."/>
            <person name="Dawson M.W."/>
            <person name="Muller H.G."/>
            <person name="Kugler K."/>
            <person name="Rivarola-Duarte L."/>
            <person name="Spannagl M."/>
            <person name="Mayer K.F.X."/>
            <person name="Lu F.H."/>
            <person name="Bevan M.W."/>
            <person name="Leroy P."/>
            <person name="Li P."/>
            <person name="You F.M."/>
            <person name="Sun Q."/>
            <person name="Liu Z."/>
            <person name="Lyons E."/>
            <person name="Wicker T."/>
            <person name="Salzberg S.L."/>
            <person name="Devos K.M."/>
            <person name="Dvorak J."/>
        </authorList>
    </citation>
    <scope>NUCLEOTIDE SEQUENCE [LARGE SCALE GENOMIC DNA]</scope>
    <source>
        <strain evidence="2">cv. AL8/78</strain>
    </source>
</reference>
<accession>A0A453KV55</accession>
<feature type="compositionally biased region" description="Low complexity" evidence="1">
    <location>
        <begin position="1"/>
        <end position="11"/>
    </location>
</feature>
<keyword evidence="3" id="KW-1185">Reference proteome</keyword>
<reference evidence="3" key="2">
    <citation type="journal article" date="2017" name="Nat. Plants">
        <title>The Aegilops tauschii genome reveals multiple impacts of transposons.</title>
        <authorList>
            <person name="Zhao G."/>
            <person name="Zou C."/>
            <person name="Li K."/>
            <person name="Wang K."/>
            <person name="Li T."/>
            <person name="Gao L."/>
            <person name="Zhang X."/>
            <person name="Wang H."/>
            <person name="Yang Z."/>
            <person name="Liu X."/>
            <person name="Jiang W."/>
            <person name="Mao L."/>
            <person name="Kong X."/>
            <person name="Jiao Y."/>
            <person name="Jia J."/>
        </authorList>
    </citation>
    <scope>NUCLEOTIDE SEQUENCE [LARGE SCALE GENOMIC DNA]</scope>
    <source>
        <strain evidence="3">cv. AL8/78</strain>
    </source>
</reference>
<reference evidence="2" key="5">
    <citation type="journal article" date="2021" name="G3 (Bethesda)">
        <title>Aegilops tauschii genome assembly Aet v5.0 features greater sequence contiguity and improved annotation.</title>
        <authorList>
            <person name="Wang L."/>
            <person name="Zhu T."/>
            <person name="Rodriguez J.C."/>
            <person name="Deal K.R."/>
            <person name="Dubcovsky J."/>
            <person name="McGuire P.E."/>
            <person name="Lux T."/>
            <person name="Spannagl M."/>
            <person name="Mayer K.F.X."/>
            <person name="Baldrich P."/>
            <person name="Meyers B.C."/>
            <person name="Huo N."/>
            <person name="Gu Y.Q."/>
            <person name="Zhou H."/>
            <person name="Devos K.M."/>
            <person name="Bennetzen J.L."/>
            <person name="Unver T."/>
            <person name="Budak H."/>
            <person name="Gulick P.J."/>
            <person name="Galiba G."/>
            <person name="Kalapos B."/>
            <person name="Nelson D.R."/>
            <person name="Li P."/>
            <person name="You F.M."/>
            <person name="Luo M.C."/>
            <person name="Dvorak J."/>
        </authorList>
    </citation>
    <scope>NUCLEOTIDE SEQUENCE [LARGE SCALE GENOMIC DNA]</scope>
    <source>
        <strain evidence="2">cv. AL8/78</strain>
    </source>
</reference>
<sequence length="69" mass="7456">AAAPRPAARSSPPNPPFPTSRRQPPANPASGLGPLIRRASALISSTACFRDLWRPRLVSSPPLWSRRCL</sequence>
<organism evidence="2 3">
    <name type="scientific">Aegilops tauschii subsp. strangulata</name>
    <name type="common">Goatgrass</name>
    <dbReference type="NCBI Taxonomy" id="200361"/>
    <lineage>
        <taxon>Eukaryota</taxon>
        <taxon>Viridiplantae</taxon>
        <taxon>Streptophyta</taxon>
        <taxon>Embryophyta</taxon>
        <taxon>Tracheophyta</taxon>
        <taxon>Spermatophyta</taxon>
        <taxon>Magnoliopsida</taxon>
        <taxon>Liliopsida</taxon>
        <taxon>Poales</taxon>
        <taxon>Poaceae</taxon>
        <taxon>BOP clade</taxon>
        <taxon>Pooideae</taxon>
        <taxon>Triticodae</taxon>
        <taxon>Triticeae</taxon>
        <taxon>Triticinae</taxon>
        <taxon>Aegilops</taxon>
    </lineage>
</organism>
<dbReference type="EnsemblPlants" id="AET5Gv20523500.10">
    <property type="protein sequence ID" value="AET5Gv20523500.10"/>
    <property type="gene ID" value="AET5Gv20523500"/>
</dbReference>
<proteinExistence type="predicted"/>
<reference evidence="2" key="4">
    <citation type="submission" date="2019-03" db="UniProtKB">
        <authorList>
            <consortium name="EnsemblPlants"/>
        </authorList>
    </citation>
    <scope>IDENTIFICATION</scope>
</reference>
<dbReference type="Proteomes" id="UP000015105">
    <property type="component" value="Chromosome 5D"/>
</dbReference>
<name>A0A453KV55_AEGTS</name>
<dbReference type="AlphaFoldDB" id="A0A453KV55"/>
<reference evidence="3" key="1">
    <citation type="journal article" date="2014" name="Science">
        <title>Ancient hybridizations among the ancestral genomes of bread wheat.</title>
        <authorList>
            <consortium name="International Wheat Genome Sequencing Consortium,"/>
            <person name="Marcussen T."/>
            <person name="Sandve S.R."/>
            <person name="Heier L."/>
            <person name="Spannagl M."/>
            <person name="Pfeifer M."/>
            <person name="Jakobsen K.S."/>
            <person name="Wulff B.B."/>
            <person name="Steuernagel B."/>
            <person name="Mayer K.F."/>
            <person name="Olsen O.A."/>
        </authorList>
    </citation>
    <scope>NUCLEOTIDE SEQUENCE [LARGE SCALE GENOMIC DNA]</scope>
    <source>
        <strain evidence="3">cv. AL8/78</strain>
    </source>
</reference>
<evidence type="ECO:0000313" key="3">
    <source>
        <dbReference type="Proteomes" id="UP000015105"/>
    </source>
</evidence>
<evidence type="ECO:0000256" key="1">
    <source>
        <dbReference type="SAM" id="MobiDB-lite"/>
    </source>
</evidence>